<dbReference type="Proteomes" id="UP001362999">
    <property type="component" value="Unassembled WGS sequence"/>
</dbReference>
<dbReference type="EMBL" id="JAWWNJ010000012">
    <property type="protein sequence ID" value="KAK7043447.1"/>
    <property type="molecule type" value="Genomic_DNA"/>
</dbReference>
<proteinExistence type="predicted"/>
<protein>
    <submittedName>
        <fullName evidence="1">Uncharacterized protein</fullName>
    </submittedName>
</protein>
<comment type="caution">
    <text evidence="1">The sequence shown here is derived from an EMBL/GenBank/DDBJ whole genome shotgun (WGS) entry which is preliminary data.</text>
</comment>
<organism evidence="1 2">
    <name type="scientific">Favolaschia claudopus</name>
    <dbReference type="NCBI Taxonomy" id="2862362"/>
    <lineage>
        <taxon>Eukaryota</taxon>
        <taxon>Fungi</taxon>
        <taxon>Dikarya</taxon>
        <taxon>Basidiomycota</taxon>
        <taxon>Agaricomycotina</taxon>
        <taxon>Agaricomycetes</taxon>
        <taxon>Agaricomycetidae</taxon>
        <taxon>Agaricales</taxon>
        <taxon>Marasmiineae</taxon>
        <taxon>Mycenaceae</taxon>
        <taxon>Favolaschia</taxon>
    </lineage>
</organism>
<dbReference type="AlphaFoldDB" id="A0AAW0CYP0"/>
<accession>A0AAW0CYP0</accession>
<evidence type="ECO:0000313" key="2">
    <source>
        <dbReference type="Proteomes" id="UP001362999"/>
    </source>
</evidence>
<evidence type="ECO:0000313" key="1">
    <source>
        <dbReference type="EMBL" id="KAK7043447.1"/>
    </source>
</evidence>
<reference evidence="1 2" key="1">
    <citation type="journal article" date="2024" name="J Genomics">
        <title>Draft genome sequencing and assembly of Favolaschia claudopus CIRM-BRFM 2984 isolated from oak limbs.</title>
        <authorList>
            <person name="Navarro D."/>
            <person name="Drula E."/>
            <person name="Chaduli D."/>
            <person name="Cazenave R."/>
            <person name="Ahrendt S."/>
            <person name="Wang J."/>
            <person name="Lipzen A."/>
            <person name="Daum C."/>
            <person name="Barry K."/>
            <person name="Grigoriev I.V."/>
            <person name="Favel A."/>
            <person name="Rosso M.N."/>
            <person name="Martin F."/>
        </authorList>
    </citation>
    <scope>NUCLEOTIDE SEQUENCE [LARGE SCALE GENOMIC DNA]</scope>
    <source>
        <strain evidence="1 2">CIRM-BRFM 2984</strain>
    </source>
</reference>
<gene>
    <name evidence="1" type="ORF">R3P38DRAFT_2767053</name>
</gene>
<sequence length="130" mass="15599">MDPYPPLKSKFIEASPAFYSAPSPASTNFELDSCSFSGDSPQDLRRLRRNERARLRMAAKRAEIRSRGPEVQAEYAQRARDYMAKYRERHRHRIRKEETRKRFLRYKEMYGKQHLRYPQCNVPRLNQQCT</sequence>
<keyword evidence="2" id="KW-1185">Reference proteome</keyword>
<name>A0AAW0CYP0_9AGAR</name>